<dbReference type="Proteomes" id="UP000324222">
    <property type="component" value="Unassembled WGS sequence"/>
</dbReference>
<name>A0A5B7E7I7_PORTR</name>
<evidence type="ECO:0000313" key="2">
    <source>
        <dbReference type="EMBL" id="MPC29708.1"/>
    </source>
</evidence>
<accession>A0A5B7E7I7</accession>
<gene>
    <name evidence="2" type="primary">Dop2R_2</name>
    <name evidence="2" type="ORF">E2C01_022954</name>
</gene>
<comment type="caution">
    <text evidence="2">The sequence shown here is derived from an EMBL/GenBank/DDBJ whole genome shotgun (WGS) entry which is preliminary data.</text>
</comment>
<keyword evidence="2" id="KW-0675">Receptor</keyword>
<reference evidence="2 3" key="1">
    <citation type="submission" date="2019-05" db="EMBL/GenBank/DDBJ databases">
        <title>Another draft genome of Portunus trituberculatus and its Hox gene families provides insights of decapod evolution.</title>
        <authorList>
            <person name="Jeong J.-H."/>
            <person name="Song I."/>
            <person name="Kim S."/>
            <person name="Choi T."/>
            <person name="Kim D."/>
            <person name="Ryu S."/>
            <person name="Kim W."/>
        </authorList>
    </citation>
    <scope>NUCLEOTIDE SEQUENCE [LARGE SCALE GENOMIC DNA]</scope>
    <source>
        <tissue evidence="2">Muscle</tissue>
    </source>
</reference>
<feature type="compositionally biased region" description="Polar residues" evidence="1">
    <location>
        <begin position="28"/>
        <end position="43"/>
    </location>
</feature>
<dbReference type="EMBL" id="VSRR010002122">
    <property type="protein sequence ID" value="MPC29708.1"/>
    <property type="molecule type" value="Genomic_DNA"/>
</dbReference>
<evidence type="ECO:0000256" key="1">
    <source>
        <dbReference type="SAM" id="MobiDB-lite"/>
    </source>
</evidence>
<organism evidence="2 3">
    <name type="scientific">Portunus trituberculatus</name>
    <name type="common">Swimming crab</name>
    <name type="synonym">Neptunus trituberculatus</name>
    <dbReference type="NCBI Taxonomy" id="210409"/>
    <lineage>
        <taxon>Eukaryota</taxon>
        <taxon>Metazoa</taxon>
        <taxon>Ecdysozoa</taxon>
        <taxon>Arthropoda</taxon>
        <taxon>Crustacea</taxon>
        <taxon>Multicrustacea</taxon>
        <taxon>Malacostraca</taxon>
        <taxon>Eumalacostraca</taxon>
        <taxon>Eucarida</taxon>
        <taxon>Decapoda</taxon>
        <taxon>Pleocyemata</taxon>
        <taxon>Brachyura</taxon>
        <taxon>Eubrachyura</taxon>
        <taxon>Portunoidea</taxon>
        <taxon>Portunidae</taxon>
        <taxon>Portuninae</taxon>
        <taxon>Portunus</taxon>
    </lineage>
</organism>
<sequence length="118" mass="12794">MTFHLGSKGSAVVQWNHACFGVRGVSKRTGSNSVHGPSIQSKRNGAAGGRALEGGELMEKKDKKASSARFTIYKVNKASKKKREKSSAKKERKATKTLAIVLGKDLFSLVRGSTFIKR</sequence>
<evidence type="ECO:0000313" key="3">
    <source>
        <dbReference type="Proteomes" id="UP000324222"/>
    </source>
</evidence>
<keyword evidence="3" id="KW-1185">Reference proteome</keyword>
<dbReference type="AlphaFoldDB" id="A0A5B7E7I7"/>
<protein>
    <submittedName>
        <fullName evidence="2">Dopamine D2-like receptor</fullName>
    </submittedName>
</protein>
<feature type="region of interest" description="Disordered" evidence="1">
    <location>
        <begin position="26"/>
        <end position="63"/>
    </location>
</feature>
<proteinExistence type="predicted"/>